<dbReference type="SMART" id="SM00408">
    <property type="entry name" value="IGc2"/>
    <property type="match status" value="1"/>
</dbReference>
<evidence type="ECO:0000313" key="2">
    <source>
        <dbReference type="EMBL" id="KAK8729881.1"/>
    </source>
</evidence>
<dbReference type="FunFam" id="2.60.40.10:FF:000533">
    <property type="entry name" value="Uncharacterized protein, isoform A"/>
    <property type="match status" value="1"/>
</dbReference>
<keyword evidence="3" id="KW-1185">Reference proteome</keyword>
<gene>
    <name evidence="2" type="ORF">OTU49_008364</name>
</gene>
<name>A0AAW0WCT0_CHEQU</name>
<dbReference type="SUPFAM" id="SSF48726">
    <property type="entry name" value="Immunoglobulin"/>
    <property type="match status" value="1"/>
</dbReference>
<protein>
    <recommendedName>
        <fullName evidence="1">Ig-like domain-containing protein</fullName>
    </recommendedName>
</protein>
<dbReference type="GO" id="GO:0032589">
    <property type="term" value="C:neuron projection membrane"/>
    <property type="evidence" value="ECO:0007669"/>
    <property type="project" value="TreeGrafter"/>
</dbReference>
<dbReference type="PANTHER" id="PTHR23279:SF36">
    <property type="entry name" value="DEFECTIVE PROBOSCIS EXTENSION RESPONSE 9, ISOFORM A"/>
    <property type="match status" value="1"/>
</dbReference>
<dbReference type="PROSITE" id="PS50835">
    <property type="entry name" value="IG_LIKE"/>
    <property type="match status" value="1"/>
</dbReference>
<sequence>RGVYECQIGTTPPRSHFVALHIIEPRTEILGGDDLHINTGSTINLTCLVLYHARSPHAITWHHEGKEIHYDSSRGGVSILTEAGEVTRSALLIQRATRKDSGNYTCQPRGAEPATARVHVLHGEHRAAMQGGVGGGGYPASTHLVSWAAWAALWWAELPLYHPVGGSLATWAALWWAELPLYYPVGGSLAAWAAVWWAALSLFHLGVPRAPNTPLLHLAPLPT</sequence>
<dbReference type="PANTHER" id="PTHR23279">
    <property type="entry name" value="DEFECTIVE PROBOSCIS EXTENSION RESPONSE DPR -RELATED"/>
    <property type="match status" value="1"/>
</dbReference>
<evidence type="ECO:0000313" key="3">
    <source>
        <dbReference type="Proteomes" id="UP001445076"/>
    </source>
</evidence>
<feature type="domain" description="Ig-like" evidence="1">
    <location>
        <begin position="25"/>
        <end position="119"/>
    </location>
</feature>
<dbReference type="Pfam" id="PF13927">
    <property type="entry name" value="Ig_3"/>
    <property type="match status" value="1"/>
</dbReference>
<dbReference type="CDD" id="cd00096">
    <property type="entry name" value="Ig"/>
    <property type="match status" value="1"/>
</dbReference>
<dbReference type="InterPro" id="IPR003598">
    <property type="entry name" value="Ig_sub2"/>
</dbReference>
<organism evidence="2 3">
    <name type="scientific">Cherax quadricarinatus</name>
    <name type="common">Australian red claw crayfish</name>
    <dbReference type="NCBI Taxonomy" id="27406"/>
    <lineage>
        <taxon>Eukaryota</taxon>
        <taxon>Metazoa</taxon>
        <taxon>Ecdysozoa</taxon>
        <taxon>Arthropoda</taxon>
        <taxon>Crustacea</taxon>
        <taxon>Multicrustacea</taxon>
        <taxon>Malacostraca</taxon>
        <taxon>Eumalacostraca</taxon>
        <taxon>Eucarida</taxon>
        <taxon>Decapoda</taxon>
        <taxon>Pleocyemata</taxon>
        <taxon>Astacidea</taxon>
        <taxon>Parastacoidea</taxon>
        <taxon>Parastacidae</taxon>
        <taxon>Cherax</taxon>
    </lineage>
</organism>
<feature type="non-terminal residue" evidence="2">
    <location>
        <position position="1"/>
    </location>
</feature>
<dbReference type="AlphaFoldDB" id="A0AAW0WCT0"/>
<evidence type="ECO:0000259" key="1">
    <source>
        <dbReference type="PROSITE" id="PS50835"/>
    </source>
</evidence>
<dbReference type="InterPro" id="IPR036179">
    <property type="entry name" value="Ig-like_dom_sf"/>
</dbReference>
<dbReference type="InterPro" id="IPR007110">
    <property type="entry name" value="Ig-like_dom"/>
</dbReference>
<proteinExistence type="predicted"/>
<dbReference type="InterPro" id="IPR037448">
    <property type="entry name" value="Zig-8"/>
</dbReference>
<dbReference type="EMBL" id="JARKIK010000066">
    <property type="protein sequence ID" value="KAK8729881.1"/>
    <property type="molecule type" value="Genomic_DNA"/>
</dbReference>
<dbReference type="SMART" id="SM00409">
    <property type="entry name" value="IG"/>
    <property type="match status" value="1"/>
</dbReference>
<reference evidence="2 3" key="1">
    <citation type="journal article" date="2024" name="BMC Genomics">
        <title>Genome assembly of redclaw crayfish (Cherax quadricarinatus) provides insights into its immune adaptation and hypoxia tolerance.</title>
        <authorList>
            <person name="Liu Z."/>
            <person name="Zheng J."/>
            <person name="Li H."/>
            <person name="Fang K."/>
            <person name="Wang S."/>
            <person name="He J."/>
            <person name="Zhou D."/>
            <person name="Weng S."/>
            <person name="Chi M."/>
            <person name="Gu Z."/>
            <person name="He J."/>
            <person name="Li F."/>
            <person name="Wang M."/>
        </authorList>
    </citation>
    <scope>NUCLEOTIDE SEQUENCE [LARGE SCALE GENOMIC DNA]</scope>
    <source>
        <strain evidence="2">ZL_2023a</strain>
    </source>
</reference>
<accession>A0AAW0WCT0</accession>
<dbReference type="InterPro" id="IPR013783">
    <property type="entry name" value="Ig-like_fold"/>
</dbReference>
<dbReference type="Gene3D" id="2.60.40.10">
    <property type="entry name" value="Immunoglobulins"/>
    <property type="match status" value="1"/>
</dbReference>
<dbReference type="Proteomes" id="UP001445076">
    <property type="component" value="Unassembled WGS sequence"/>
</dbReference>
<dbReference type="InterPro" id="IPR003599">
    <property type="entry name" value="Ig_sub"/>
</dbReference>
<dbReference type="GO" id="GO:0050808">
    <property type="term" value="P:synapse organization"/>
    <property type="evidence" value="ECO:0007669"/>
    <property type="project" value="TreeGrafter"/>
</dbReference>
<comment type="caution">
    <text evidence="2">The sequence shown here is derived from an EMBL/GenBank/DDBJ whole genome shotgun (WGS) entry which is preliminary data.</text>
</comment>